<evidence type="ECO:0000256" key="1">
    <source>
        <dbReference type="SAM" id="Phobius"/>
    </source>
</evidence>
<protein>
    <submittedName>
        <fullName evidence="2">OmpA family protein</fullName>
    </submittedName>
</protein>
<keyword evidence="3" id="KW-1185">Reference proteome</keyword>
<sequence length="218" mass="25531">MNTSKSDAFWPSYTDLMTSLFFIMLVLYILTYVRLNSTIQLQANKLKIIETVEENLRPLKTETSLFIYEEQYRRFKLAFDVKFGNNQYQLTPDQLYNYQGTIERIDKAGLKLKSIIDHLEQERVSDERLKRVSYVVVIAGYASKSGEELHNYELSYKRALELKNYWKSKGIDFEAKEYEELVDLQIAGNGWGGIGRLPLEVDNQRFLIQIFPKIGDVK</sequence>
<comment type="caution">
    <text evidence="2">The sequence shown here is derived from an EMBL/GenBank/DDBJ whole genome shotgun (WGS) entry which is preliminary data.</text>
</comment>
<dbReference type="EMBL" id="WRXO01000007">
    <property type="protein sequence ID" value="MVT43417.1"/>
    <property type="molecule type" value="Genomic_DNA"/>
</dbReference>
<feature type="transmembrane region" description="Helical" evidence="1">
    <location>
        <begin position="16"/>
        <end position="35"/>
    </location>
</feature>
<gene>
    <name evidence="2" type="ORF">GO495_22655</name>
</gene>
<keyword evidence="1" id="KW-0812">Transmembrane</keyword>
<keyword evidence="1" id="KW-0472">Membrane</keyword>
<proteinExistence type="predicted"/>
<accession>A0A6N8JDR4</accession>
<dbReference type="AlphaFoldDB" id="A0A6N8JDR4"/>
<dbReference type="RefSeq" id="WP_157302031.1">
    <property type="nucleotide sequence ID" value="NZ_BAAAZB010000015.1"/>
</dbReference>
<dbReference type="Gene3D" id="3.30.1330.60">
    <property type="entry name" value="OmpA-like domain"/>
    <property type="match status" value="1"/>
</dbReference>
<dbReference type="OrthoDB" id="1036975at2"/>
<name>A0A6N8JDR4_9BACT</name>
<reference evidence="2 3" key="1">
    <citation type="submission" date="2019-12" db="EMBL/GenBank/DDBJ databases">
        <title>The draft genomic sequence of strain Chitinophaga oryziterrae JCM 16595.</title>
        <authorList>
            <person name="Zhang X."/>
        </authorList>
    </citation>
    <scope>NUCLEOTIDE SEQUENCE [LARGE SCALE GENOMIC DNA]</scope>
    <source>
        <strain evidence="2 3">JCM 16595</strain>
    </source>
</reference>
<evidence type="ECO:0000313" key="2">
    <source>
        <dbReference type="EMBL" id="MVT43417.1"/>
    </source>
</evidence>
<organism evidence="2 3">
    <name type="scientific">Chitinophaga oryziterrae</name>
    <dbReference type="NCBI Taxonomy" id="1031224"/>
    <lineage>
        <taxon>Bacteria</taxon>
        <taxon>Pseudomonadati</taxon>
        <taxon>Bacteroidota</taxon>
        <taxon>Chitinophagia</taxon>
        <taxon>Chitinophagales</taxon>
        <taxon>Chitinophagaceae</taxon>
        <taxon>Chitinophaga</taxon>
    </lineage>
</organism>
<dbReference type="InterPro" id="IPR036737">
    <property type="entry name" value="OmpA-like_sf"/>
</dbReference>
<dbReference type="Proteomes" id="UP000468388">
    <property type="component" value="Unassembled WGS sequence"/>
</dbReference>
<evidence type="ECO:0000313" key="3">
    <source>
        <dbReference type="Proteomes" id="UP000468388"/>
    </source>
</evidence>
<keyword evidence="1" id="KW-1133">Transmembrane helix</keyword>
<dbReference type="SUPFAM" id="SSF103088">
    <property type="entry name" value="OmpA-like"/>
    <property type="match status" value="1"/>
</dbReference>